<dbReference type="EMBL" id="ABEU02000024">
    <property type="protein sequence ID" value="PNR28303.1"/>
    <property type="molecule type" value="Genomic_DNA"/>
</dbReference>
<name>A0A2K1IG95_PHYPA</name>
<reference evidence="2" key="3">
    <citation type="submission" date="2020-12" db="UniProtKB">
        <authorList>
            <consortium name="EnsemblPlants"/>
        </authorList>
    </citation>
    <scope>IDENTIFICATION</scope>
</reference>
<keyword evidence="3" id="KW-1185">Reference proteome</keyword>
<accession>A0A2K1IG95</accession>
<gene>
    <name evidence="1" type="ORF">PHYPA_028895</name>
</gene>
<protein>
    <submittedName>
        <fullName evidence="1 2">Uncharacterized protein</fullName>
    </submittedName>
</protein>
<dbReference type="InParanoid" id="A0A2K1IG95"/>
<dbReference type="EnsemblPlants" id="Pp3c24_10718V3.1">
    <property type="protein sequence ID" value="PAC:32910816.CDS.1"/>
    <property type="gene ID" value="Pp3c24_10718"/>
</dbReference>
<evidence type="ECO:0000313" key="2">
    <source>
        <dbReference type="EnsemblPlants" id="PAC:32910816.CDS.1"/>
    </source>
</evidence>
<reference evidence="1 3" key="1">
    <citation type="journal article" date="2008" name="Science">
        <title>The Physcomitrella genome reveals evolutionary insights into the conquest of land by plants.</title>
        <authorList>
            <person name="Rensing S."/>
            <person name="Lang D."/>
            <person name="Zimmer A."/>
            <person name="Terry A."/>
            <person name="Salamov A."/>
            <person name="Shapiro H."/>
            <person name="Nishiyama T."/>
            <person name="Perroud P.-F."/>
            <person name="Lindquist E."/>
            <person name="Kamisugi Y."/>
            <person name="Tanahashi T."/>
            <person name="Sakakibara K."/>
            <person name="Fujita T."/>
            <person name="Oishi K."/>
            <person name="Shin-I T."/>
            <person name="Kuroki Y."/>
            <person name="Toyoda A."/>
            <person name="Suzuki Y."/>
            <person name="Hashimoto A."/>
            <person name="Yamaguchi K."/>
            <person name="Sugano A."/>
            <person name="Kohara Y."/>
            <person name="Fujiyama A."/>
            <person name="Anterola A."/>
            <person name="Aoki S."/>
            <person name="Ashton N."/>
            <person name="Barbazuk W.B."/>
            <person name="Barker E."/>
            <person name="Bennetzen J."/>
            <person name="Bezanilla M."/>
            <person name="Blankenship R."/>
            <person name="Cho S.H."/>
            <person name="Dutcher S."/>
            <person name="Estelle M."/>
            <person name="Fawcett J.A."/>
            <person name="Gundlach H."/>
            <person name="Hanada K."/>
            <person name="Heyl A."/>
            <person name="Hicks K.A."/>
            <person name="Hugh J."/>
            <person name="Lohr M."/>
            <person name="Mayer K."/>
            <person name="Melkozernov A."/>
            <person name="Murata T."/>
            <person name="Nelson D."/>
            <person name="Pils B."/>
            <person name="Prigge M."/>
            <person name="Reiss B."/>
            <person name="Renner T."/>
            <person name="Rombauts S."/>
            <person name="Rushton P."/>
            <person name="Sanderfoot A."/>
            <person name="Schween G."/>
            <person name="Shiu S.-H."/>
            <person name="Stueber K."/>
            <person name="Theodoulou F.L."/>
            <person name="Tu H."/>
            <person name="Van de Peer Y."/>
            <person name="Verrier P.J."/>
            <person name="Waters E."/>
            <person name="Wood A."/>
            <person name="Yang L."/>
            <person name="Cove D."/>
            <person name="Cuming A."/>
            <person name="Hasebe M."/>
            <person name="Lucas S."/>
            <person name="Mishler D.B."/>
            <person name="Reski R."/>
            <person name="Grigoriev I."/>
            <person name="Quatrano R.S."/>
            <person name="Boore J.L."/>
        </authorList>
    </citation>
    <scope>NUCLEOTIDE SEQUENCE [LARGE SCALE GENOMIC DNA]</scope>
    <source>
        <strain evidence="2 3">cv. Gransden 2004</strain>
    </source>
</reference>
<proteinExistence type="predicted"/>
<evidence type="ECO:0000313" key="3">
    <source>
        <dbReference type="Proteomes" id="UP000006727"/>
    </source>
</evidence>
<reference evidence="1 3" key="2">
    <citation type="journal article" date="2018" name="Plant J.">
        <title>The Physcomitrella patens chromosome-scale assembly reveals moss genome structure and evolution.</title>
        <authorList>
            <person name="Lang D."/>
            <person name="Ullrich K.K."/>
            <person name="Murat F."/>
            <person name="Fuchs J."/>
            <person name="Jenkins J."/>
            <person name="Haas F.B."/>
            <person name="Piednoel M."/>
            <person name="Gundlach H."/>
            <person name="Van Bel M."/>
            <person name="Meyberg R."/>
            <person name="Vives C."/>
            <person name="Morata J."/>
            <person name="Symeonidi A."/>
            <person name="Hiss M."/>
            <person name="Muchero W."/>
            <person name="Kamisugi Y."/>
            <person name="Saleh O."/>
            <person name="Blanc G."/>
            <person name="Decker E.L."/>
            <person name="van Gessel N."/>
            <person name="Grimwood J."/>
            <person name="Hayes R.D."/>
            <person name="Graham S.W."/>
            <person name="Gunter L.E."/>
            <person name="McDaniel S.F."/>
            <person name="Hoernstein S.N.W."/>
            <person name="Larsson A."/>
            <person name="Li F.W."/>
            <person name="Perroud P.F."/>
            <person name="Phillips J."/>
            <person name="Ranjan P."/>
            <person name="Rokshar D.S."/>
            <person name="Rothfels C.J."/>
            <person name="Schneider L."/>
            <person name="Shu S."/>
            <person name="Stevenson D.W."/>
            <person name="Thummler F."/>
            <person name="Tillich M."/>
            <person name="Villarreal Aguilar J.C."/>
            <person name="Widiez T."/>
            <person name="Wong G.K."/>
            <person name="Wymore A."/>
            <person name="Zhang Y."/>
            <person name="Zimmer A.D."/>
            <person name="Quatrano R.S."/>
            <person name="Mayer K.F.X."/>
            <person name="Goodstein D."/>
            <person name="Casacuberta J.M."/>
            <person name="Vandepoele K."/>
            <person name="Reski R."/>
            <person name="Cuming A.C."/>
            <person name="Tuskan G.A."/>
            <person name="Maumus F."/>
            <person name="Salse J."/>
            <person name="Schmutz J."/>
            <person name="Rensing S.A."/>
        </authorList>
    </citation>
    <scope>NUCLEOTIDE SEQUENCE [LARGE SCALE GENOMIC DNA]</scope>
    <source>
        <strain evidence="2 3">cv. Gransden 2004</strain>
    </source>
</reference>
<dbReference type="AlphaFoldDB" id="A0A2K1IG95"/>
<dbReference type="Gramene" id="Pp3c24_10718V3.1">
    <property type="protein sequence ID" value="PAC:32910816.CDS.1"/>
    <property type="gene ID" value="Pp3c24_10718"/>
</dbReference>
<sequence length="78" mass="8857">MYRAGGNLHEDWAICGIKFWKNMVLQFQGFGHIFKFFPQQEGTRSMSEAHGCKVVSQLEYATTLPSEHTAAALRIKIP</sequence>
<dbReference type="Proteomes" id="UP000006727">
    <property type="component" value="Chromosome 24"/>
</dbReference>
<organism evidence="1">
    <name type="scientific">Physcomitrium patens</name>
    <name type="common">Spreading-leaved earth moss</name>
    <name type="synonym">Physcomitrella patens</name>
    <dbReference type="NCBI Taxonomy" id="3218"/>
    <lineage>
        <taxon>Eukaryota</taxon>
        <taxon>Viridiplantae</taxon>
        <taxon>Streptophyta</taxon>
        <taxon>Embryophyta</taxon>
        <taxon>Bryophyta</taxon>
        <taxon>Bryophytina</taxon>
        <taxon>Bryopsida</taxon>
        <taxon>Funariidae</taxon>
        <taxon>Funariales</taxon>
        <taxon>Funariaceae</taxon>
        <taxon>Physcomitrium</taxon>
    </lineage>
</organism>
<evidence type="ECO:0000313" key="1">
    <source>
        <dbReference type="EMBL" id="PNR28303.1"/>
    </source>
</evidence>